<dbReference type="InterPro" id="IPR002088">
    <property type="entry name" value="Prenyl_trans_a"/>
</dbReference>
<dbReference type="EC" id="2.5.1.59" evidence="3"/>
<comment type="cofactor">
    <cofactor evidence="1">
        <name>Mg(2+)</name>
        <dbReference type="ChEBI" id="CHEBI:18420"/>
    </cofactor>
</comment>
<dbReference type="Pfam" id="PF01239">
    <property type="entry name" value="PPTA"/>
    <property type="match status" value="5"/>
</dbReference>
<name>A0A0M3IY14_ANISI</name>
<gene>
    <name evidence="14" type="ORF">ASIM_LOCUS42</name>
</gene>
<evidence type="ECO:0000256" key="10">
    <source>
        <dbReference type="ARBA" id="ARBA00041392"/>
    </source>
</evidence>
<reference evidence="14 15" key="2">
    <citation type="submission" date="2018-11" db="EMBL/GenBank/DDBJ databases">
        <authorList>
            <consortium name="Pathogen Informatics"/>
        </authorList>
    </citation>
    <scope>NUCLEOTIDE SEQUENCE [LARGE SCALE GENOMIC DNA]</scope>
</reference>
<dbReference type="AlphaFoldDB" id="A0A0M3IY14"/>
<evidence type="ECO:0000256" key="1">
    <source>
        <dbReference type="ARBA" id="ARBA00001946"/>
    </source>
</evidence>
<dbReference type="PROSITE" id="PS51147">
    <property type="entry name" value="PFTA"/>
    <property type="match status" value="5"/>
</dbReference>
<evidence type="ECO:0000256" key="13">
    <source>
        <dbReference type="ARBA" id="ARBA00043219"/>
    </source>
</evidence>
<dbReference type="GO" id="GO:0005953">
    <property type="term" value="C:CAAX-protein geranylgeranyltransferase complex"/>
    <property type="evidence" value="ECO:0007669"/>
    <property type="project" value="TreeGrafter"/>
</dbReference>
<dbReference type="GO" id="GO:0004660">
    <property type="term" value="F:protein farnesyltransferase activity"/>
    <property type="evidence" value="ECO:0007669"/>
    <property type="project" value="UniProtKB-EC"/>
</dbReference>
<evidence type="ECO:0000313" key="16">
    <source>
        <dbReference type="WBParaSite" id="ASIM_0000012701-mRNA-1"/>
    </source>
</evidence>
<comment type="similarity">
    <text evidence="2">Belongs to the protein prenyltransferase subunit alpha family.</text>
</comment>
<dbReference type="PANTHER" id="PTHR11129">
    <property type="entry name" value="PROTEIN FARNESYLTRANSFERASE ALPHA SUBUNIT/RAB GERANYLGERANYL TRANSFERASE ALPHA SUBUNIT"/>
    <property type="match status" value="1"/>
</dbReference>
<evidence type="ECO:0000256" key="12">
    <source>
        <dbReference type="ARBA" id="ARBA00043086"/>
    </source>
</evidence>
<keyword evidence="7" id="KW-0677">Repeat</keyword>
<dbReference type="EMBL" id="UYRR01000008">
    <property type="protein sequence ID" value="VDK17308.1"/>
    <property type="molecule type" value="Genomic_DNA"/>
</dbReference>
<dbReference type="GO" id="GO:0004662">
    <property type="term" value="F:CAAX-protein geranylgeranyltransferase activity"/>
    <property type="evidence" value="ECO:0007669"/>
    <property type="project" value="UniProtKB-EC"/>
</dbReference>
<evidence type="ECO:0000256" key="8">
    <source>
        <dbReference type="ARBA" id="ARBA00022842"/>
    </source>
</evidence>
<evidence type="ECO:0000256" key="3">
    <source>
        <dbReference type="ARBA" id="ARBA00012700"/>
    </source>
</evidence>
<protein>
    <recommendedName>
        <fullName evidence="9">Protein farnesyltransferase/geranylgeranyltransferase type-1 subunit alpha</fullName>
        <ecNumber evidence="4">2.5.1.58</ecNumber>
        <ecNumber evidence="3">2.5.1.59</ecNumber>
    </recommendedName>
    <alternativeName>
        <fullName evidence="12">CAAX farnesyltransferase subunit alpha</fullName>
    </alternativeName>
    <alternativeName>
        <fullName evidence="11">FTase-alpha</fullName>
    </alternativeName>
    <alternativeName>
        <fullName evidence="10">Ras proteins prenyltransferase subunit alpha</fullName>
    </alternativeName>
    <alternativeName>
        <fullName evidence="13">Type I protein geranyl-geranyltransferase subunit alpha</fullName>
    </alternativeName>
</protein>
<keyword evidence="6" id="KW-0808">Transferase</keyword>
<dbReference type="Gene3D" id="1.25.40.120">
    <property type="entry name" value="Protein prenylyltransferase"/>
    <property type="match status" value="1"/>
</dbReference>
<evidence type="ECO:0000256" key="5">
    <source>
        <dbReference type="ARBA" id="ARBA00022602"/>
    </source>
</evidence>
<organism evidence="16">
    <name type="scientific">Anisakis simplex</name>
    <name type="common">Herring worm</name>
    <dbReference type="NCBI Taxonomy" id="6269"/>
    <lineage>
        <taxon>Eukaryota</taxon>
        <taxon>Metazoa</taxon>
        <taxon>Ecdysozoa</taxon>
        <taxon>Nematoda</taxon>
        <taxon>Chromadorea</taxon>
        <taxon>Rhabditida</taxon>
        <taxon>Spirurina</taxon>
        <taxon>Ascaridomorpha</taxon>
        <taxon>Ascaridoidea</taxon>
        <taxon>Anisakidae</taxon>
        <taxon>Anisakis</taxon>
        <taxon>Anisakis simplex complex</taxon>
    </lineage>
</organism>
<dbReference type="WBParaSite" id="ASIM_0000012701-mRNA-1">
    <property type="protein sequence ID" value="ASIM_0000012701-mRNA-1"/>
    <property type="gene ID" value="ASIM_0000012701"/>
</dbReference>
<evidence type="ECO:0000256" key="9">
    <source>
        <dbReference type="ARBA" id="ARBA00040965"/>
    </source>
</evidence>
<evidence type="ECO:0000256" key="11">
    <source>
        <dbReference type="ARBA" id="ARBA00042436"/>
    </source>
</evidence>
<dbReference type="EC" id="2.5.1.58" evidence="4"/>
<reference evidence="16" key="1">
    <citation type="submission" date="2017-02" db="UniProtKB">
        <authorList>
            <consortium name="WormBaseParasite"/>
        </authorList>
    </citation>
    <scope>IDENTIFICATION</scope>
</reference>
<dbReference type="GO" id="GO:0005965">
    <property type="term" value="C:protein farnesyltransferase complex"/>
    <property type="evidence" value="ECO:0007669"/>
    <property type="project" value="TreeGrafter"/>
</dbReference>
<dbReference type="SUPFAM" id="SSF48439">
    <property type="entry name" value="Protein prenylyltransferase"/>
    <property type="match status" value="1"/>
</dbReference>
<dbReference type="Proteomes" id="UP000267096">
    <property type="component" value="Unassembled WGS sequence"/>
</dbReference>
<keyword evidence="15" id="KW-1185">Reference proteome</keyword>
<evidence type="ECO:0000313" key="15">
    <source>
        <dbReference type="Proteomes" id="UP000267096"/>
    </source>
</evidence>
<dbReference type="PANTHER" id="PTHR11129:SF1">
    <property type="entry name" value="PROTEIN FARNESYLTRANSFERASE_GERANYLGERANYLTRANSFERASE TYPE-1 SUBUNIT ALPHA"/>
    <property type="match status" value="1"/>
</dbReference>
<keyword evidence="5" id="KW-0637">Prenyltransferase</keyword>
<dbReference type="OrthoDB" id="272289at2759"/>
<accession>A0A0M3IY14</accession>
<evidence type="ECO:0000256" key="7">
    <source>
        <dbReference type="ARBA" id="ARBA00022737"/>
    </source>
</evidence>
<sequence>KSCVQVERFRDDPEWEDVDPIPLNDDEQAAVKILTSDAFNDAFMYLRAVIQSNEMSERAFKLTNRCIELNPANYTLWLYRRSLLKALDKDLKEELSFIEETIEENPKNYQVWHHLQILIEWMNDAGNELAFTAKMIEEDSKNYHAWQLREWIVGRFNLYGQKELDYAVGLLLEDVRNNSAWNYRFYILQSMDALKDEETLNREISMTEAFIKQAPSNESAWNYLAGILLDKGLSTRADVTQFCEDLMKQSRSPLCLSFVVDSLIELIEKQVSPKVRFVGLYGNISFIFSRFSMCTHFELL</sequence>
<evidence type="ECO:0000313" key="14">
    <source>
        <dbReference type="EMBL" id="VDK17308.1"/>
    </source>
</evidence>
<evidence type="ECO:0000256" key="2">
    <source>
        <dbReference type="ARBA" id="ARBA00006734"/>
    </source>
</evidence>
<evidence type="ECO:0000256" key="6">
    <source>
        <dbReference type="ARBA" id="ARBA00022679"/>
    </source>
</evidence>
<proteinExistence type="inferred from homology"/>
<keyword evidence="8" id="KW-0460">Magnesium</keyword>
<evidence type="ECO:0000256" key="4">
    <source>
        <dbReference type="ARBA" id="ARBA00012702"/>
    </source>
</evidence>